<evidence type="ECO:0000313" key="4">
    <source>
        <dbReference type="EMBL" id="KAF2798518.1"/>
    </source>
</evidence>
<evidence type="ECO:0000313" key="5">
    <source>
        <dbReference type="Proteomes" id="UP000799757"/>
    </source>
</evidence>
<dbReference type="PANTHER" id="PTHR10696:SF54">
    <property type="entry name" value="FAMILY OXIDOREDUCTASE, PUTATIVE (AFU_ORTHOLOGUE AFUA_4G13850)-RELATED"/>
    <property type="match status" value="1"/>
</dbReference>
<keyword evidence="5" id="KW-1185">Reference proteome</keyword>
<dbReference type="AlphaFoldDB" id="A0A6A6XQQ9"/>
<keyword evidence="1" id="KW-0560">Oxidoreductase</keyword>
<feature type="domain" description="TauD/TfdA-like" evidence="3">
    <location>
        <begin position="85"/>
        <end position="346"/>
    </location>
</feature>
<dbReference type="Pfam" id="PF02668">
    <property type="entry name" value="TauD"/>
    <property type="match status" value="1"/>
</dbReference>
<gene>
    <name evidence="4" type="ORF">K505DRAFT_233155</name>
</gene>
<dbReference type="InterPro" id="IPR003819">
    <property type="entry name" value="TauD/TfdA-like"/>
</dbReference>
<name>A0A6A6XQQ9_9PLEO</name>
<sequence>MSTSSLSAKSSLDSLRSGSSLQSEPNLLAPAVKGPMAWEGSELKDYIIPLSASEIEIIKAAVTYFKCKNQALTYDLAKNLPRGSIHRSTFPLSKQLTNKLSAISNEVYHGRGVAVLRGLDTANFNGEDSVIAFAGISSYVCPLRATDSYAFQTLSHVRDATHDPVPEFAKGLGLAGSKIGTAMGFHCDRFSGDILALNVLDDGGAGKGGEQYLSSFWKVYNELLESDPAVLETAAAASWPFELKQKDSDPYLQLEPILFFSKGKPICQLVKAPLLGTPRIPRSKAMPDVSAEQLHAMEAIENVAKRYSVKVDRQNGDIQYINNLGIMHARSAYGGTERSSRHLLRMFLRDPENMWEIPKTYQAKFDDAFVEDREQNLPVEDSDPWRKTSGRYCHG</sequence>
<dbReference type="InterPro" id="IPR050411">
    <property type="entry name" value="AlphaKG_dependent_hydroxylases"/>
</dbReference>
<protein>
    <submittedName>
        <fullName evidence="4">Clavaminate synthase-like protein</fullName>
    </submittedName>
</protein>
<dbReference type="GO" id="GO:0016491">
    <property type="term" value="F:oxidoreductase activity"/>
    <property type="evidence" value="ECO:0007669"/>
    <property type="project" value="UniProtKB-KW"/>
</dbReference>
<evidence type="ECO:0000259" key="3">
    <source>
        <dbReference type="Pfam" id="PF02668"/>
    </source>
</evidence>
<organism evidence="4 5">
    <name type="scientific">Melanomma pulvis-pyrius CBS 109.77</name>
    <dbReference type="NCBI Taxonomy" id="1314802"/>
    <lineage>
        <taxon>Eukaryota</taxon>
        <taxon>Fungi</taxon>
        <taxon>Dikarya</taxon>
        <taxon>Ascomycota</taxon>
        <taxon>Pezizomycotina</taxon>
        <taxon>Dothideomycetes</taxon>
        <taxon>Pleosporomycetidae</taxon>
        <taxon>Pleosporales</taxon>
        <taxon>Melanommataceae</taxon>
        <taxon>Melanomma</taxon>
    </lineage>
</organism>
<dbReference type="EMBL" id="MU001782">
    <property type="protein sequence ID" value="KAF2798518.1"/>
    <property type="molecule type" value="Genomic_DNA"/>
</dbReference>
<feature type="region of interest" description="Disordered" evidence="2">
    <location>
        <begin position="376"/>
        <end position="395"/>
    </location>
</feature>
<feature type="region of interest" description="Disordered" evidence="2">
    <location>
        <begin position="1"/>
        <end position="22"/>
    </location>
</feature>
<dbReference type="OrthoDB" id="272271at2759"/>
<proteinExistence type="predicted"/>
<reference evidence="4" key="1">
    <citation type="journal article" date="2020" name="Stud. Mycol.">
        <title>101 Dothideomycetes genomes: a test case for predicting lifestyles and emergence of pathogens.</title>
        <authorList>
            <person name="Haridas S."/>
            <person name="Albert R."/>
            <person name="Binder M."/>
            <person name="Bloem J."/>
            <person name="Labutti K."/>
            <person name="Salamov A."/>
            <person name="Andreopoulos B."/>
            <person name="Baker S."/>
            <person name="Barry K."/>
            <person name="Bills G."/>
            <person name="Bluhm B."/>
            <person name="Cannon C."/>
            <person name="Castanera R."/>
            <person name="Culley D."/>
            <person name="Daum C."/>
            <person name="Ezra D."/>
            <person name="Gonzalez J."/>
            <person name="Henrissat B."/>
            <person name="Kuo A."/>
            <person name="Liang C."/>
            <person name="Lipzen A."/>
            <person name="Lutzoni F."/>
            <person name="Magnuson J."/>
            <person name="Mondo S."/>
            <person name="Nolan M."/>
            <person name="Ohm R."/>
            <person name="Pangilinan J."/>
            <person name="Park H.-J."/>
            <person name="Ramirez L."/>
            <person name="Alfaro M."/>
            <person name="Sun H."/>
            <person name="Tritt A."/>
            <person name="Yoshinaga Y."/>
            <person name="Zwiers L.-H."/>
            <person name="Turgeon B."/>
            <person name="Goodwin S."/>
            <person name="Spatafora J."/>
            <person name="Crous P."/>
            <person name="Grigoriev I."/>
        </authorList>
    </citation>
    <scope>NUCLEOTIDE SEQUENCE</scope>
    <source>
        <strain evidence="4">CBS 109.77</strain>
    </source>
</reference>
<dbReference type="SUPFAM" id="SSF51197">
    <property type="entry name" value="Clavaminate synthase-like"/>
    <property type="match status" value="1"/>
</dbReference>
<dbReference type="PANTHER" id="PTHR10696">
    <property type="entry name" value="GAMMA-BUTYROBETAINE HYDROXYLASE-RELATED"/>
    <property type="match status" value="1"/>
</dbReference>
<dbReference type="Gene3D" id="3.60.130.10">
    <property type="entry name" value="Clavaminate synthase-like"/>
    <property type="match status" value="1"/>
</dbReference>
<dbReference type="Proteomes" id="UP000799757">
    <property type="component" value="Unassembled WGS sequence"/>
</dbReference>
<evidence type="ECO:0000256" key="2">
    <source>
        <dbReference type="SAM" id="MobiDB-lite"/>
    </source>
</evidence>
<accession>A0A6A6XQQ9</accession>
<evidence type="ECO:0000256" key="1">
    <source>
        <dbReference type="ARBA" id="ARBA00023002"/>
    </source>
</evidence>
<dbReference type="InterPro" id="IPR042098">
    <property type="entry name" value="TauD-like_sf"/>
</dbReference>